<name>A0ABW5EVP2_9BURK</name>
<comment type="caution">
    <text evidence="2">The sequence shown here is derived from an EMBL/GenBank/DDBJ whole genome shotgun (WGS) entry which is preliminary data.</text>
</comment>
<reference evidence="3" key="1">
    <citation type="journal article" date="2019" name="Int. J. Syst. Evol. Microbiol.">
        <title>The Global Catalogue of Microorganisms (GCM) 10K type strain sequencing project: providing services to taxonomists for standard genome sequencing and annotation.</title>
        <authorList>
            <consortium name="The Broad Institute Genomics Platform"/>
            <consortium name="The Broad Institute Genome Sequencing Center for Infectious Disease"/>
            <person name="Wu L."/>
            <person name="Ma J."/>
        </authorList>
    </citation>
    <scope>NUCLEOTIDE SEQUENCE [LARGE SCALE GENOMIC DNA]</scope>
    <source>
        <strain evidence="3">CCUG 62793</strain>
    </source>
</reference>
<proteinExistence type="predicted"/>
<feature type="transmembrane region" description="Helical" evidence="1">
    <location>
        <begin position="12"/>
        <end position="31"/>
    </location>
</feature>
<gene>
    <name evidence="2" type="ORF">ACFSPV_24755</name>
</gene>
<keyword evidence="1" id="KW-0472">Membrane</keyword>
<evidence type="ECO:0000313" key="3">
    <source>
        <dbReference type="Proteomes" id="UP001597287"/>
    </source>
</evidence>
<keyword evidence="1" id="KW-1133">Transmembrane helix</keyword>
<keyword evidence="3" id="KW-1185">Reference proteome</keyword>
<dbReference type="RefSeq" id="WP_380109019.1">
    <property type="nucleotide sequence ID" value="NZ_JBHSIH010000001.1"/>
</dbReference>
<protein>
    <submittedName>
        <fullName evidence="2">Uncharacterized protein</fullName>
    </submittedName>
</protein>
<dbReference type="Proteomes" id="UP001597287">
    <property type="component" value="Unassembled WGS sequence"/>
</dbReference>
<dbReference type="EMBL" id="JBHUIG010000031">
    <property type="protein sequence ID" value="MFD2321896.1"/>
    <property type="molecule type" value="Genomic_DNA"/>
</dbReference>
<organism evidence="2 3">
    <name type="scientific">Delftia deserti</name>
    <dbReference type="NCBI Taxonomy" id="1651218"/>
    <lineage>
        <taxon>Bacteria</taxon>
        <taxon>Pseudomonadati</taxon>
        <taxon>Pseudomonadota</taxon>
        <taxon>Betaproteobacteria</taxon>
        <taxon>Burkholderiales</taxon>
        <taxon>Comamonadaceae</taxon>
        <taxon>Delftia</taxon>
    </lineage>
</organism>
<keyword evidence="1" id="KW-0812">Transmembrane</keyword>
<accession>A0ABW5EVP2</accession>
<evidence type="ECO:0000256" key="1">
    <source>
        <dbReference type="SAM" id="Phobius"/>
    </source>
</evidence>
<sequence length="81" mass="8926">MFVWTINDAIGLALFFLFVVASAIFFCVQALRQRRCKHRQFFETRACDAVCSRCGKNLGFIGAVRKQRAAAQAAAKGASHG</sequence>
<evidence type="ECO:0000313" key="2">
    <source>
        <dbReference type="EMBL" id="MFD2321896.1"/>
    </source>
</evidence>